<evidence type="ECO:0000256" key="9">
    <source>
        <dbReference type="PROSITE-ProRule" id="PRU00339"/>
    </source>
</evidence>
<dbReference type="Gene3D" id="1.20.5.1930">
    <property type="match status" value="1"/>
</dbReference>
<comment type="caution">
    <text evidence="13">The sequence shown here is derived from an EMBL/GenBank/DDBJ whole genome shotgun (WGS) entry which is preliminary data.</text>
</comment>
<keyword evidence="3" id="KW-0597">Phosphoprotein</keyword>
<keyword evidence="9" id="KW-0802">TPR repeat</keyword>
<dbReference type="PANTHER" id="PTHR24421:SF10">
    <property type="entry name" value="NITRATE_NITRITE SENSOR PROTEIN NARQ"/>
    <property type="match status" value="1"/>
</dbReference>
<dbReference type="InterPro" id="IPR019734">
    <property type="entry name" value="TPR_rpt"/>
</dbReference>
<evidence type="ECO:0000256" key="1">
    <source>
        <dbReference type="ARBA" id="ARBA00000085"/>
    </source>
</evidence>
<name>A0A5D0HUI3_9FLAO</name>
<dbReference type="GO" id="GO:0005524">
    <property type="term" value="F:ATP binding"/>
    <property type="evidence" value="ECO:0007669"/>
    <property type="project" value="UniProtKB-KW"/>
</dbReference>
<dbReference type="AlphaFoldDB" id="A0A5D0HUI3"/>
<dbReference type="SUPFAM" id="SSF55874">
    <property type="entry name" value="ATPase domain of HSP90 chaperone/DNA topoisomerase II/histidine kinase"/>
    <property type="match status" value="1"/>
</dbReference>
<gene>
    <name evidence="13" type="ORF">FUA24_16935</name>
</gene>
<dbReference type="Pfam" id="PF13424">
    <property type="entry name" value="TPR_12"/>
    <property type="match status" value="1"/>
</dbReference>
<evidence type="ECO:0000256" key="10">
    <source>
        <dbReference type="SAM" id="Coils"/>
    </source>
</evidence>
<dbReference type="EMBL" id="VSDQ01000679">
    <property type="protein sequence ID" value="TYA74985.1"/>
    <property type="molecule type" value="Genomic_DNA"/>
</dbReference>
<dbReference type="PROSITE" id="PS50293">
    <property type="entry name" value="TPR_REGION"/>
    <property type="match status" value="1"/>
</dbReference>
<dbReference type="InterPro" id="IPR011712">
    <property type="entry name" value="Sig_transdc_His_kin_sub3_dim/P"/>
</dbReference>
<dbReference type="PANTHER" id="PTHR24421">
    <property type="entry name" value="NITRATE/NITRITE SENSOR PROTEIN NARX-RELATED"/>
    <property type="match status" value="1"/>
</dbReference>
<dbReference type="CDD" id="cd16917">
    <property type="entry name" value="HATPase_UhpB-NarQ-NarX-like"/>
    <property type="match status" value="1"/>
</dbReference>
<feature type="domain" description="Histidine kinase" evidence="12">
    <location>
        <begin position="456"/>
        <end position="648"/>
    </location>
</feature>
<dbReference type="PROSITE" id="PS50005">
    <property type="entry name" value="TPR"/>
    <property type="match status" value="2"/>
</dbReference>
<evidence type="ECO:0000256" key="4">
    <source>
        <dbReference type="ARBA" id="ARBA00022679"/>
    </source>
</evidence>
<dbReference type="Gene3D" id="3.30.565.10">
    <property type="entry name" value="Histidine kinase-like ATPase, C-terminal domain"/>
    <property type="match status" value="1"/>
</dbReference>
<dbReference type="SMART" id="SM00028">
    <property type="entry name" value="TPR"/>
    <property type="match status" value="6"/>
</dbReference>
<evidence type="ECO:0000313" key="14">
    <source>
        <dbReference type="Proteomes" id="UP000323930"/>
    </source>
</evidence>
<feature type="repeat" description="TPR" evidence="9">
    <location>
        <begin position="119"/>
        <end position="152"/>
    </location>
</feature>
<dbReference type="InterPro" id="IPR050482">
    <property type="entry name" value="Sensor_HK_TwoCompSys"/>
</dbReference>
<dbReference type="OrthoDB" id="9778366at2"/>
<feature type="transmembrane region" description="Helical" evidence="11">
    <location>
        <begin position="399"/>
        <end position="417"/>
    </location>
</feature>
<dbReference type="GO" id="GO:0000155">
    <property type="term" value="F:phosphorelay sensor kinase activity"/>
    <property type="evidence" value="ECO:0007669"/>
    <property type="project" value="InterPro"/>
</dbReference>
<dbReference type="Pfam" id="PF07730">
    <property type="entry name" value="HisKA_3"/>
    <property type="match status" value="1"/>
</dbReference>
<keyword evidence="14" id="KW-1185">Reference proteome</keyword>
<evidence type="ECO:0000256" key="6">
    <source>
        <dbReference type="ARBA" id="ARBA00022777"/>
    </source>
</evidence>
<keyword evidence="8" id="KW-0902">Two-component regulatory system</keyword>
<evidence type="ECO:0000256" key="3">
    <source>
        <dbReference type="ARBA" id="ARBA00022553"/>
    </source>
</evidence>
<evidence type="ECO:0000256" key="11">
    <source>
        <dbReference type="SAM" id="Phobius"/>
    </source>
</evidence>
<dbReference type="GO" id="GO:0016020">
    <property type="term" value="C:membrane"/>
    <property type="evidence" value="ECO:0007669"/>
    <property type="project" value="InterPro"/>
</dbReference>
<organism evidence="13 14">
    <name type="scientific">Seonamhaeicola marinus</name>
    <dbReference type="NCBI Taxonomy" id="1912246"/>
    <lineage>
        <taxon>Bacteria</taxon>
        <taxon>Pseudomonadati</taxon>
        <taxon>Bacteroidota</taxon>
        <taxon>Flavobacteriia</taxon>
        <taxon>Flavobacteriales</taxon>
        <taxon>Flavobacteriaceae</taxon>
    </lineage>
</organism>
<keyword evidence="10" id="KW-0175">Coiled coil</keyword>
<dbReference type="InterPro" id="IPR005467">
    <property type="entry name" value="His_kinase_dom"/>
</dbReference>
<evidence type="ECO:0000256" key="2">
    <source>
        <dbReference type="ARBA" id="ARBA00012438"/>
    </source>
</evidence>
<keyword evidence="11" id="KW-0472">Membrane</keyword>
<evidence type="ECO:0000256" key="7">
    <source>
        <dbReference type="ARBA" id="ARBA00022840"/>
    </source>
</evidence>
<protein>
    <recommendedName>
        <fullName evidence="2">histidine kinase</fullName>
        <ecNumber evidence="2">2.7.13.3</ecNumber>
    </recommendedName>
</protein>
<dbReference type="Gene3D" id="1.25.40.10">
    <property type="entry name" value="Tetratricopeptide repeat domain"/>
    <property type="match status" value="2"/>
</dbReference>
<dbReference type="EC" id="2.7.13.3" evidence="2"/>
<dbReference type="InterPro" id="IPR011990">
    <property type="entry name" value="TPR-like_helical_dom_sf"/>
</dbReference>
<comment type="catalytic activity">
    <reaction evidence="1">
        <text>ATP + protein L-histidine = ADP + protein N-phospho-L-histidine.</text>
        <dbReference type="EC" id="2.7.13.3"/>
    </reaction>
</comment>
<keyword evidence="11" id="KW-1133">Transmembrane helix</keyword>
<dbReference type="Proteomes" id="UP000323930">
    <property type="component" value="Unassembled WGS sequence"/>
</dbReference>
<evidence type="ECO:0000256" key="8">
    <source>
        <dbReference type="ARBA" id="ARBA00023012"/>
    </source>
</evidence>
<keyword evidence="4" id="KW-0808">Transferase</keyword>
<dbReference type="RefSeq" id="WP_148544230.1">
    <property type="nucleotide sequence ID" value="NZ_VSDQ01000679.1"/>
</dbReference>
<evidence type="ECO:0000259" key="12">
    <source>
        <dbReference type="PROSITE" id="PS50109"/>
    </source>
</evidence>
<dbReference type="InterPro" id="IPR003594">
    <property type="entry name" value="HATPase_dom"/>
</dbReference>
<dbReference type="GO" id="GO:0046983">
    <property type="term" value="F:protein dimerization activity"/>
    <property type="evidence" value="ECO:0007669"/>
    <property type="project" value="InterPro"/>
</dbReference>
<feature type="coiled-coil region" evidence="10">
    <location>
        <begin position="362"/>
        <end position="450"/>
    </location>
</feature>
<dbReference type="SUPFAM" id="SSF48452">
    <property type="entry name" value="TPR-like"/>
    <property type="match status" value="2"/>
</dbReference>
<keyword evidence="11" id="KW-0812">Transmembrane</keyword>
<proteinExistence type="predicted"/>
<dbReference type="Pfam" id="PF13374">
    <property type="entry name" value="TPR_10"/>
    <property type="match status" value="1"/>
</dbReference>
<evidence type="ECO:0000313" key="13">
    <source>
        <dbReference type="EMBL" id="TYA74985.1"/>
    </source>
</evidence>
<evidence type="ECO:0000256" key="5">
    <source>
        <dbReference type="ARBA" id="ARBA00022741"/>
    </source>
</evidence>
<keyword evidence="5" id="KW-0547">Nucleotide-binding</keyword>
<reference evidence="13 14" key="1">
    <citation type="submission" date="2019-08" db="EMBL/GenBank/DDBJ databases">
        <title>Seonamhaeicola sediminis sp. nov., isolated from marine sediment.</title>
        <authorList>
            <person name="Cao W.R."/>
        </authorList>
    </citation>
    <scope>NUCLEOTIDE SEQUENCE [LARGE SCALE GENOMIC DNA]</scope>
    <source>
        <strain evidence="13 14">B011</strain>
    </source>
</reference>
<feature type="repeat" description="TPR" evidence="9">
    <location>
        <begin position="160"/>
        <end position="193"/>
    </location>
</feature>
<accession>A0A5D0HUI3</accession>
<dbReference type="Pfam" id="PF02518">
    <property type="entry name" value="HATPase_c"/>
    <property type="match status" value="1"/>
</dbReference>
<keyword evidence="7" id="KW-0067">ATP-binding</keyword>
<keyword evidence="6" id="KW-0418">Kinase</keyword>
<dbReference type="InterPro" id="IPR036890">
    <property type="entry name" value="HATPase_C_sf"/>
</dbReference>
<sequence length="648" mass="74261">MRLFLVICFSFVFISHSQSNKPVIDSLLQLTRISNDTVLVKAFNELSWEYKNVDIDSSMYYSKKSLEVALELNNKKAIAASYNSLANSFDGMGQLDSALVYHKKSLDLKLEIAHKVGAADSYNNLGIVYDLKGDFDLSLEHYFNALNIYENEKVPFYKVPMVLTNIGIVYKKQKEYEKVLEYYNKALKIYTDNNYDFGIVITKGNIGSVLINLKKFKESIKFCAEAKDLYEKLGYKRYVPYMLSNMAFAKDSLKIHKQSQEDFEEAIKLFTEDKNLYELVHTKIGLANNLKKQQKFITALNHGKEALEIAKSEGFKEWEVKAYRILADVEKLRKNYHAYSAYLELHTIRKDSLFEESKTKTIFELETKYQTAKKEKEILSQRAEIAEKELKLDRNRNQIIGLITLAVALSILGYLLYNQQKLKNRQLQKENELKEALAEIETHNKLQEQRLRISRDLHDNIGAQLTFIISSIENLQYGFKLTNAKLKDKLTGISAFTKETIYELRDTIWAMNKDEITLEDLKARISNFIEKANASSSNMRFKIDINDNAKGATVFSSLMGMNIYRIIQEAVNNAIKYAEASSIEVVIKKKESTIHFTITDNGKGFNIESVEEGNGLNNMTKRATDINADISYISTIGEGTIVSLSLNT</sequence>
<dbReference type="PROSITE" id="PS50109">
    <property type="entry name" value="HIS_KIN"/>
    <property type="match status" value="1"/>
</dbReference>